<keyword evidence="7" id="KW-1185">Reference proteome</keyword>
<dbReference type="SUPFAM" id="SSF88688">
    <property type="entry name" value="Families 57/38 glycoside transferase middle domain"/>
    <property type="match status" value="1"/>
</dbReference>
<keyword evidence="3" id="KW-0378">Hydrolase</keyword>
<dbReference type="RefSeq" id="WP_010916465.1">
    <property type="nucleotide sequence ID" value="NC_002689.2"/>
</dbReference>
<evidence type="ECO:0000256" key="4">
    <source>
        <dbReference type="ARBA" id="ARBA00023295"/>
    </source>
</evidence>
<dbReference type="CDD" id="cd10789">
    <property type="entry name" value="GH38N_AMII_ER_cytosolic"/>
    <property type="match status" value="1"/>
</dbReference>
<dbReference type="InterPro" id="IPR041147">
    <property type="entry name" value="GH38_C"/>
</dbReference>
<dbReference type="CAZy" id="GH38">
    <property type="family name" value="Glycoside Hydrolase Family 38"/>
</dbReference>
<evidence type="ECO:0000259" key="5">
    <source>
        <dbReference type="SMART" id="SM00872"/>
    </source>
</evidence>
<dbReference type="GO" id="GO:0030246">
    <property type="term" value="F:carbohydrate binding"/>
    <property type="evidence" value="ECO:0007669"/>
    <property type="project" value="InterPro"/>
</dbReference>
<dbReference type="InterPro" id="IPR011330">
    <property type="entry name" value="Glyco_hydro/deAcase_b/a-brl"/>
</dbReference>
<dbReference type="InterPro" id="IPR000602">
    <property type="entry name" value="Glyco_hydro_38_N"/>
</dbReference>
<dbReference type="SUPFAM" id="SSF74650">
    <property type="entry name" value="Galactose mutarotase-like"/>
    <property type="match status" value="1"/>
</dbReference>
<accession>Q97C94</accession>
<dbReference type="HOGENOM" id="CLU_003442_1_0_2"/>
<evidence type="ECO:0000313" key="7">
    <source>
        <dbReference type="Proteomes" id="UP000001017"/>
    </source>
</evidence>
<gene>
    <name evidence="6" type="ORF">TVG0218327</name>
</gene>
<dbReference type="InterPro" id="IPR028995">
    <property type="entry name" value="Glyco_hydro_57/38_cen_sf"/>
</dbReference>
<dbReference type="OrthoDB" id="35948at2157"/>
<dbReference type="AlphaFoldDB" id="Q97C94"/>
<dbReference type="GO" id="GO:0004559">
    <property type="term" value="F:alpha-mannosidase activity"/>
    <property type="evidence" value="ECO:0007669"/>
    <property type="project" value="InterPro"/>
</dbReference>
<dbReference type="Proteomes" id="UP000001017">
    <property type="component" value="Chromosome"/>
</dbReference>
<dbReference type="KEGG" id="tvo:TVG0218327"/>
<dbReference type="SUPFAM" id="SSF88713">
    <property type="entry name" value="Glycoside hydrolase/deacetylase"/>
    <property type="match status" value="1"/>
</dbReference>
<reference evidence="6 7" key="2">
    <citation type="journal article" date="2000" name="Proc. Natl. Acad. Sci. U.S.A.">
        <title>Archaeal adaptation to higher temperatures revealed by genomic sequence of Thermoplasma volcanium.</title>
        <authorList>
            <person name="Kawashima T."/>
            <person name="Amano N."/>
            <person name="Koike H."/>
            <person name="Makino S."/>
            <person name="Higuchi S."/>
            <person name="Kawashima-Ohya Y."/>
            <person name="Watanabe K."/>
            <person name="Yamazaki M."/>
            <person name="Kanehori K."/>
            <person name="Kawamoto T."/>
            <person name="Nunoshiba T."/>
            <person name="Yamamoto Y."/>
            <person name="Aramaki H."/>
            <person name="Makino K."/>
            <person name="Suzuki M."/>
        </authorList>
    </citation>
    <scope>NUCLEOTIDE SEQUENCE [LARGE SCALE GENOMIC DNA]</scope>
    <source>
        <strain evidence="7">ATCC 51530 / DSM 4299 / JCM 9571 / NBRC 15438 / GSS1</strain>
    </source>
</reference>
<dbReference type="PANTHER" id="PTHR46017:SF1">
    <property type="entry name" value="ALPHA-MANNOSIDASE 2C1"/>
    <property type="match status" value="1"/>
</dbReference>
<proteinExistence type="inferred from homology"/>
<protein>
    <submittedName>
        <fullName evidence="6">Alpha-mannosidase</fullName>
    </submittedName>
</protein>
<dbReference type="Gene3D" id="2.70.98.30">
    <property type="entry name" value="Golgi alpha-mannosidase II, domain 4"/>
    <property type="match status" value="1"/>
</dbReference>
<keyword evidence="2" id="KW-0479">Metal-binding</keyword>
<dbReference type="GO" id="GO:0009313">
    <property type="term" value="P:oligosaccharide catabolic process"/>
    <property type="evidence" value="ECO:0007669"/>
    <property type="project" value="TreeGrafter"/>
</dbReference>
<evidence type="ECO:0000256" key="2">
    <source>
        <dbReference type="ARBA" id="ARBA00022723"/>
    </source>
</evidence>
<dbReference type="Pfam" id="PF17677">
    <property type="entry name" value="Glyco_hydro38C2"/>
    <property type="match status" value="1"/>
</dbReference>
<organism evidence="6 7">
    <name type="scientific">Thermoplasma volcanium (strain ATCC 51530 / DSM 4299 / JCM 9571 / NBRC 15438 / GSS1)</name>
    <dbReference type="NCBI Taxonomy" id="273116"/>
    <lineage>
        <taxon>Archaea</taxon>
        <taxon>Methanobacteriati</taxon>
        <taxon>Thermoplasmatota</taxon>
        <taxon>Thermoplasmata</taxon>
        <taxon>Thermoplasmatales</taxon>
        <taxon>Thermoplasmataceae</taxon>
        <taxon>Thermoplasma</taxon>
    </lineage>
</organism>
<dbReference type="InterPro" id="IPR027291">
    <property type="entry name" value="Glyco_hydro_38_N_sf"/>
</dbReference>
<dbReference type="eggNOG" id="arCOG03661">
    <property type="taxonomic scope" value="Archaea"/>
</dbReference>
<dbReference type="InterPro" id="IPR011013">
    <property type="entry name" value="Gal_mutarotase_sf_dom"/>
</dbReference>
<evidence type="ECO:0000256" key="3">
    <source>
        <dbReference type="ARBA" id="ARBA00022801"/>
    </source>
</evidence>
<comment type="similarity">
    <text evidence="1">Belongs to the glycosyl hydrolase 38 family.</text>
</comment>
<dbReference type="PhylomeDB" id="Q97C94"/>
<dbReference type="STRING" id="273116.gene:9380979"/>
<dbReference type="PaxDb" id="273116-14324423"/>
<dbReference type="GO" id="GO:0046872">
    <property type="term" value="F:metal ion binding"/>
    <property type="evidence" value="ECO:0007669"/>
    <property type="project" value="UniProtKB-KW"/>
</dbReference>
<dbReference type="InterPro" id="IPR037094">
    <property type="entry name" value="Glyco_hydro_38_cen_sf"/>
</dbReference>
<dbReference type="Pfam" id="PF01074">
    <property type="entry name" value="Glyco_hydro_38N"/>
    <property type="match status" value="1"/>
</dbReference>
<feature type="domain" description="Glycoside hydrolase family 38 central" evidence="5">
    <location>
        <begin position="512"/>
        <end position="587"/>
    </location>
</feature>
<dbReference type="InterPro" id="IPR011682">
    <property type="entry name" value="Glyco_hydro_38_C"/>
</dbReference>
<dbReference type="EMBL" id="BA000011">
    <property type="protein sequence ID" value="BAB59351.1"/>
    <property type="molecule type" value="Genomic_DNA"/>
</dbReference>
<dbReference type="Pfam" id="PF09261">
    <property type="entry name" value="Alpha-mann_mid"/>
    <property type="match status" value="1"/>
</dbReference>
<evidence type="ECO:0000256" key="1">
    <source>
        <dbReference type="ARBA" id="ARBA00009792"/>
    </source>
</evidence>
<keyword evidence="4" id="KW-0326">Glycosidase</keyword>
<dbReference type="Gene3D" id="1.20.1270.50">
    <property type="entry name" value="Glycoside hydrolase family 38, central domain"/>
    <property type="match status" value="1"/>
</dbReference>
<dbReference type="Gene3D" id="3.20.110.10">
    <property type="entry name" value="Glycoside hydrolase 38, N terminal domain"/>
    <property type="match status" value="1"/>
</dbReference>
<dbReference type="Pfam" id="PF07748">
    <property type="entry name" value="Glyco_hydro_38C"/>
    <property type="match status" value="1"/>
</dbReference>
<name>Q97C94_THEVO</name>
<dbReference type="GeneID" id="1440725"/>
<dbReference type="SMART" id="SM00872">
    <property type="entry name" value="Alpha-mann_mid"/>
    <property type="match status" value="1"/>
</dbReference>
<dbReference type="InterPro" id="IPR015341">
    <property type="entry name" value="Glyco_hydro_38_cen"/>
</dbReference>
<dbReference type="Gene3D" id="2.60.40.2220">
    <property type="match status" value="1"/>
</dbReference>
<evidence type="ECO:0000313" key="6">
    <source>
        <dbReference type="EMBL" id="BAB59351.1"/>
    </source>
</evidence>
<dbReference type="GO" id="GO:0006013">
    <property type="term" value="P:mannose metabolic process"/>
    <property type="evidence" value="ECO:0007669"/>
    <property type="project" value="InterPro"/>
</dbReference>
<sequence length="1013" mass="118484">MLKISKRSIILRKIYEIISLSIIEIKEISNIKLNNNNIKIPYSTFQDPNEIKDFSFEVNLDQLDDGYKYLLSVELSGNAELIIDGMLDQSIDAGHTYSIFDGPKHEFVLRVGSRELFGKNSWYLNIKSIKIITINYKLFKLGLNFLQLFKYADTTSRSKLRIYNYMLKYLLTLYESPNIEQIMGIGSIFLNKNKEELVDFLSDVYGYPIINHMIKDYPRKDINLYKYTNVLEHIIKTIAASDNKYKTNKVFAFGHCHIDVAWLWPYSETLRKIERSFLNVLKLYEMGFNFVFAQSTALYYYEIEKRNVYIFNKIRRLVNDGKWFIVGGMWVESDTNLIRGESLARQLLYGQGYFKEVFNRYSRIAWLPDTFGFSGQLPQLFVKSGMEVFVTHKPMWNDTTEFPYHCFKWFGIDGTPIITSIVNLSYNENLDFDSVVNAYKSNKNKNLPITYLYGYGDGGGGPDIEMMLKLEQIKDLQFMPNVNGSFSEQEYIDSFKEFYKEMPSYFGEIYLENHRGVYTTNLEIKKYVANIEDKLIMLDFINSMIYNSKLYISNTKKLWYGLLKAQFHDILPGSAYYYAYEEAFAELDDIILEIDKITEFAIRKFIEDKNIKKGLIAINNSQYEFNHFVEIDNSLASEIPADKVVNVGDKKFVLVNVPPLGFSVINTNTENKFENEIKIRKIKGKYIIENKIIKLIINSVGIISFFYNNKRYIKKGNIVKIYNDIPANFDSWNINAQNIRKDLFMDEIKTEIRVISKNIIGMVEIKKIFEDGSSIIQKIIIRPGSSIVEFENTLLLKNREKLVKVVFQPYFHADYIKREIPFGYIMTKLNSKNEKTRPEFPALRYVDYSDNSHGFSILSRESHGYSFINGELGISIAKVPLYPNPFSDRNEVREKFYVYLHNEYYNIYKDANFVFNPIKLHVNEYDGDNVRESLFNFSGENIILENIKVAEDNSGLVTRFYNCSDKMSTLELNFPGGDIYETDILENKQVKYNKNIIFKPFEIKTLLIEKNNL</sequence>
<dbReference type="PANTHER" id="PTHR46017">
    <property type="entry name" value="ALPHA-MANNOSIDASE 2C1"/>
    <property type="match status" value="1"/>
</dbReference>
<reference evidence="6 7" key="1">
    <citation type="journal article" date="1999" name="Proc. Jpn. Acad.">
        <title>Determination of the complete genomic DNA sequence of Thermoplasma volvanium GSS1.</title>
        <authorList>
            <person name="Kawashima T."/>
            <person name="Yamamoto Y."/>
            <person name="Aramaki H."/>
            <person name="Nunoshiba T."/>
            <person name="Kawamoto T."/>
            <person name="Watanabe K."/>
            <person name="Yamazaki M."/>
            <person name="Kanehori K."/>
            <person name="Amano N."/>
            <person name="Ohya Y."/>
            <person name="Makino K."/>
            <person name="Suzuki M."/>
        </authorList>
    </citation>
    <scope>NUCLEOTIDE SEQUENCE [LARGE SCALE GENOMIC DNA]</scope>
    <source>
        <strain evidence="7">ATCC 51530 / DSM 4299 / JCM 9571 / NBRC 15438 / GSS1</strain>
    </source>
</reference>